<dbReference type="Gene3D" id="3.40.50.300">
    <property type="entry name" value="P-loop containing nucleotide triphosphate hydrolases"/>
    <property type="match status" value="1"/>
</dbReference>
<feature type="region of interest" description="Disordered" evidence="1">
    <location>
        <begin position="1"/>
        <end position="20"/>
    </location>
</feature>
<dbReference type="AlphaFoldDB" id="A0A7J7L5N4"/>
<feature type="domain" description="ATPase AAA-type core" evidence="2">
    <location>
        <begin position="145"/>
        <end position="217"/>
    </location>
</feature>
<dbReference type="PANTHER" id="PTHR23077:SF117">
    <property type="entry name" value="AAA+ ATPASE DOMAIN-CONTAINING PROTEIN"/>
    <property type="match status" value="1"/>
</dbReference>
<comment type="caution">
    <text evidence="4">The sequence shown here is derived from an EMBL/GenBank/DDBJ whole genome shotgun (WGS) entry which is preliminary data.</text>
</comment>
<dbReference type="OrthoDB" id="2005018at2759"/>
<evidence type="ECO:0000259" key="3">
    <source>
        <dbReference type="Pfam" id="PF17862"/>
    </source>
</evidence>
<dbReference type="Pfam" id="PF00004">
    <property type="entry name" value="AAA"/>
    <property type="match status" value="1"/>
</dbReference>
<dbReference type="Pfam" id="PF17862">
    <property type="entry name" value="AAA_lid_3"/>
    <property type="match status" value="1"/>
</dbReference>
<feature type="domain" description="AAA ATPase AAA+ lid" evidence="3">
    <location>
        <begin position="93"/>
        <end position="115"/>
    </location>
</feature>
<dbReference type="Gene3D" id="1.10.8.60">
    <property type="match status" value="1"/>
</dbReference>
<evidence type="ECO:0000259" key="2">
    <source>
        <dbReference type="Pfam" id="PF00004"/>
    </source>
</evidence>
<dbReference type="EMBL" id="JACGCM010002619">
    <property type="protein sequence ID" value="KAF6137882.1"/>
    <property type="molecule type" value="Genomic_DNA"/>
</dbReference>
<feature type="non-terminal residue" evidence="4">
    <location>
        <position position="1"/>
    </location>
</feature>
<dbReference type="InterPro" id="IPR003959">
    <property type="entry name" value="ATPase_AAA_core"/>
</dbReference>
<evidence type="ECO:0000313" key="5">
    <source>
        <dbReference type="Proteomes" id="UP000541444"/>
    </source>
</evidence>
<dbReference type="GO" id="GO:0005524">
    <property type="term" value="F:ATP binding"/>
    <property type="evidence" value="ECO:0007669"/>
    <property type="project" value="InterPro"/>
</dbReference>
<proteinExistence type="predicted"/>
<dbReference type="GO" id="GO:0016887">
    <property type="term" value="F:ATP hydrolysis activity"/>
    <property type="evidence" value="ECO:0007669"/>
    <property type="project" value="InterPro"/>
</dbReference>
<name>A0A7J7L5N4_9MAGN</name>
<dbReference type="InterPro" id="IPR041569">
    <property type="entry name" value="AAA_lid_3"/>
</dbReference>
<dbReference type="SUPFAM" id="SSF52540">
    <property type="entry name" value="P-loop containing nucleoside triphosphate hydrolases"/>
    <property type="match status" value="2"/>
</dbReference>
<gene>
    <name evidence="4" type="ORF">GIB67_014011</name>
</gene>
<protein>
    <recommendedName>
        <fullName evidence="6">ATPase AAA-type core domain-containing protein</fullName>
    </recommendedName>
</protein>
<evidence type="ECO:0000256" key="1">
    <source>
        <dbReference type="SAM" id="MobiDB-lite"/>
    </source>
</evidence>
<reference evidence="4 5" key="1">
    <citation type="journal article" date="2020" name="IScience">
        <title>Genome Sequencing of the Endangered Kingdonia uniflora (Circaeasteraceae, Ranunculales) Reveals Potential Mechanisms of Evolutionary Specialization.</title>
        <authorList>
            <person name="Sun Y."/>
            <person name="Deng T."/>
            <person name="Zhang A."/>
            <person name="Moore M.J."/>
            <person name="Landis J.B."/>
            <person name="Lin N."/>
            <person name="Zhang H."/>
            <person name="Zhang X."/>
            <person name="Huang J."/>
            <person name="Zhang X."/>
            <person name="Sun H."/>
            <person name="Wang H."/>
        </authorList>
    </citation>
    <scope>NUCLEOTIDE SEQUENCE [LARGE SCALE GENOMIC DNA]</scope>
    <source>
        <strain evidence="4">TB1705</strain>
        <tissue evidence="4">Leaf</tissue>
    </source>
</reference>
<dbReference type="InterPro" id="IPR027417">
    <property type="entry name" value="P-loop_NTPase"/>
</dbReference>
<keyword evidence="5" id="KW-1185">Reference proteome</keyword>
<accession>A0A7J7L5N4</accession>
<evidence type="ECO:0008006" key="6">
    <source>
        <dbReference type="Google" id="ProtNLM"/>
    </source>
</evidence>
<evidence type="ECO:0000313" key="4">
    <source>
        <dbReference type="EMBL" id="KAF6137882.1"/>
    </source>
</evidence>
<sequence>MGEIREGEGGYLHREGEKHDRESGLVQLELADMDHLDSHLVQASQTKVDSINPVLRRSRRLDAAFETILIPSKEDRLGILKLYSKKLPLDPSVVLEDIAASCKGYVGADLEALCRKILEGQQAVEWPIKHAEGLARLGISPARGVLLHESPGCSKTAMVKVTANSPQASIFSLSGAGLYTMYAGEGDTLLRNTFQRDCLTAPSIIFFDEVDIMATKRGVDPLWEEFADHSRIVNGYGKYRGRIRSLTNAAKMDDVPPDVFCLWLLTNFKIRGQIFFKVRVSGVTPEEGLLGLNL</sequence>
<dbReference type="PANTHER" id="PTHR23077">
    <property type="entry name" value="AAA-FAMILY ATPASE"/>
    <property type="match status" value="1"/>
</dbReference>
<dbReference type="InterPro" id="IPR050168">
    <property type="entry name" value="AAA_ATPase_domain"/>
</dbReference>
<organism evidence="4 5">
    <name type="scientific">Kingdonia uniflora</name>
    <dbReference type="NCBI Taxonomy" id="39325"/>
    <lineage>
        <taxon>Eukaryota</taxon>
        <taxon>Viridiplantae</taxon>
        <taxon>Streptophyta</taxon>
        <taxon>Embryophyta</taxon>
        <taxon>Tracheophyta</taxon>
        <taxon>Spermatophyta</taxon>
        <taxon>Magnoliopsida</taxon>
        <taxon>Ranunculales</taxon>
        <taxon>Circaeasteraceae</taxon>
        <taxon>Kingdonia</taxon>
    </lineage>
</organism>
<dbReference type="Proteomes" id="UP000541444">
    <property type="component" value="Unassembled WGS sequence"/>
</dbReference>